<feature type="region of interest" description="Disordered" evidence="1">
    <location>
        <begin position="434"/>
        <end position="472"/>
    </location>
</feature>
<comment type="caution">
    <text evidence="3">The sequence shown here is derived from an EMBL/GenBank/DDBJ whole genome shotgun (WGS) entry which is preliminary data.</text>
</comment>
<feature type="compositionally biased region" description="Basic and acidic residues" evidence="1">
    <location>
        <begin position="453"/>
        <end position="463"/>
    </location>
</feature>
<dbReference type="InterPro" id="IPR057684">
    <property type="entry name" value="DUF7924"/>
</dbReference>
<keyword evidence="4" id="KW-1185">Reference proteome</keyword>
<dbReference type="EMBL" id="NPHW01003117">
    <property type="protein sequence ID" value="OXV10132.1"/>
    <property type="molecule type" value="Genomic_DNA"/>
</dbReference>
<evidence type="ECO:0000313" key="4">
    <source>
        <dbReference type="Proteomes" id="UP000243515"/>
    </source>
</evidence>
<dbReference type="Proteomes" id="UP000243515">
    <property type="component" value="Unassembled WGS sequence"/>
</dbReference>
<evidence type="ECO:0000256" key="1">
    <source>
        <dbReference type="SAM" id="MobiDB-lite"/>
    </source>
</evidence>
<reference evidence="3 4" key="1">
    <citation type="journal article" date="2015" name="Environ. Microbiol.">
        <title>Metagenome sequence of Elaphomyces granulatus from sporocarp tissue reveals Ascomycota ectomycorrhizal fingerprints of genome expansion and a Proteobacteria-rich microbiome.</title>
        <authorList>
            <person name="Quandt C.A."/>
            <person name="Kohler A."/>
            <person name="Hesse C.N."/>
            <person name="Sharpton T.J."/>
            <person name="Martin F."/>
            <person name="Spatafora J.W."/>
        </authorList>
    </citation>
    <scope>NUCLEOTIDE SEQUENCE [LARGE SCALE GENOMIC DNA]</scope>
    <source>
        <strain evidence="3 4">OSC145934</strain>
    </source>
</reference>
<protein>
    <recommendedName>
        <fullName evidence="2">DUF7924 domain-containing protein</fullName>
    </recommendedName>
</protein>
<accession>A0A232M1A9</accession>
<evidence type="ECO:0000259" key="2">
    <source>
        <dbReference type="Pfam" id="PF25545"/>
    </source>
</evidence>
<feature type="domain" description="DUF7924" evidence="2">
    <location>
        <begin position="307"/>
        <end position="415"/>
    </location>
</feature>
<feature type="region of interest" description="Disordered" evidence="1">
    <location>
        <begin position="1"/>
        <end position="20"/>
    </location>
</feature>
<organism evidence="3 4">
    <name type="scientific">Elaphomyces granulatus</name>
    <dbReference type="NCBI Taxonomy" id="519963"/>
    <lineage>
        <taxon>Eukaryota</taxon>
        <taxon>Fungi</taxon>
        <taxon>Dikarya</taxon>
        <taxon>Ascomycota</taxon>
        <taxon>Pezizomycotina</taxon>
        <taxon>Eurotiomycetes</taxon>
        <taxon>Eurotiomycetidae</taxon>
        <taxon>Eurotiales</taxon>
        <taxon>Elaphomycetaceae</taxon>
        <taxon>Elaphomyces</taxon>
    </lineage>
</organism>
<gene>
    <name evidence="3" type="ORF">Egran_02105</name>
</gene>
<feature type="region of interest" description="Disordered" evidence="1">
    <location>
        <begin position="493"/>
        <end position="518"/>
    </location>
</feature>
<evidence type="ECO:0000313" key="3">
    <source>
        <dbReference type="EMBL" id="OXV10132.1"/>
    </source>
</evidence>
<dbReference type="AlphaFoldDB" id="A0A232M1A9"/>
<proteinExistence type="predicted"/>
<dbReference type="PANTHER" id="PTHR42470">
    <property type="entry name" value="VAST DOMAIN-CONTAINING PROTEIN"/>
    <property type="match status" value="1"/>
</dbReference>
<name>A0A232M1A9_9EURO</name>
<dbReference type="OrthoDB" id="4507027at2759"/>
<dbReference type="PANTHER" id="PTHR42470:SF1">
    <property type="entry name" value="VAST DOMAIN-CONTAINING PROTEIN"/>
    <property type="match status" value="1"/>
</dbReference>
<dbReference type="Pfam" id="PF25545">
    <property type="entry name" value="DUF7924"/>
    <property type="match status" value="1"/>
</dbReference>
<sequence length="547" mass="62225">MLKNRDPSAPSDITDEQLQDIRQHPRILALRKKLKDEMRSLAGAMRNAREPFPELCSEHDEVDKELTRLRKIFEMRLRRKHERTISTPHQRCHPDELEPTNPRLYLCREGPAGAFYDPEAESFDEKLLLERRIQATKDLVAFAPAEGTRTYQSSNVLVMSMEMSRMRDPTLGRPKKLELIPPGAICYPPPQSAPEFHPDLSIVSWLKSVEDLEQLELDDQVTTSNMPISRHVWLDLGLENLEMGTGEPEVEDYFRDNVFPKLGPLDALKRIDKAPMAKTVVLDVGSTKFKLSTPVPDMFQSVQLRRMDNEMAANSQGLLYPFFSAEYEADGPGGSGSLWAATNQCIGSPTACVNIGERLNQRLRDKSVELNTAGFTIAMSGTEARLFVSWRDNDRRFYVQKVRSSALQEPEHFVQFHTHLFECYPRGDRKAASLTAKSRAQPWDENGSSSKRPRLEPSPESQERQSSGRRRSLQGRISLIRYVAACYASPCQHRPHHHRGQELRRRQSRTHPSSLGHRVCPARNVEACAVDSLSPTRLRTPDLIRAA</sequence>